<evidence type="ECO:0000256" key="1">
    <source>
        <dbReference type="ARBA" id="ARBA00004651"/>
    </source>
</evidence>
<comment type="subcellular location">
    <subcellularLocation>
        <location evidence="1">Cell membrane</location>
        <topology evidence="1">Multi-pass membrane protein</topology>
    </subcellularLocation>
</comment>
<dbReference type="PROSITE" id="PS51103">
    <property type="entry name" value="PTS_EIIC_TYPE_1"/>
    <property type="match status" value="1"/>
</dbReference>
<keyword evidence="7 10" id="KW-1133">Transmembrane helix</keyword>
<feature type="transmembrane region" description="Helical" evidence="10">
    <location>
        <begin position="124"/>
        <end position="143"/>
    </location>
</feature>
<evidence type="ECO:0000259" key="11">
    <source>
        <dbReference type="PROSITE" id="PS51103"/>
    </source>
</evidence>
<keyword evidence="13" id="KW-1185">Reference proteome</keyword>
<evidence type="ECO:0000256" key="7">
    <source>
        <dbReference type="ARBA" id="ARBA00022989"/>
    </source>
</evidence>
<evidence type="ECO:0000313" key="12">
    <source>
        <dbReference type="EMBL" id="MCY4727049.1"/>
    </source>
</evidence>
<evidence type="ECO:0000256" key="2">
    <source>
        <dbReference type="ARBA" id="ARBA00022448"/>
    </source>
</evidence>
<reference evidence="12" key="1">
    <citation type="submission" date="2022-08" db="EMBL/GenBank/DDBJ databases">
        <title>Genome sequencing of Nocardioides sp. STR2.</title>
        <authorList>
            <person name="So Y."/>
        </authorList>
    </citation>
    <scope>NUCLEOTIDE SEQUENCE</scope>
    <source>
        <strain evidence="12">STR2</strain>
    </source>
</reference>
<sequence>MTTQDAVSGGTTERRRLNLAPVQKFGRSLMLPIAALPVAALMLRLGADDLLGADGLGWDSVAAVVGAAGGALFANLPLLFAVGIAIGMARKSDGSTALAAVVGYLVFEAVGEAMSPYVLEGDELINYGVLGGIVMGLVSAWLWQRYHRISLPPYLAFFGGRRFVPIITASAAVAISVLMSFVYFAFDAGITGLGEWVTDNAVLGGFVYGTLNRLLIPLGLHHILNNPPWFIFGEYTPPGGEAVNGDIARFLAGDPTAGAFMTGFFPIMMFALPAAALAIWHEARPQNKKLVGGIMLSAALTAFLTGVTEPLEFAFMFVAFPLYVIHALLTGTSMALVNWLGIKDGFGFSAGLFDYVLNYNIATKPLLLIPIGLAYAALYYFLFRFVIRKWNLRTPGREDEDDPAGGSILEQDNKA</sequence>
<keyword evidence="8 10" id="KW-0472">Membrane</keyword>
<feature type="region of interest" description="Disordered" evidence="9">
    <location>
        <begin position="396"/>
        <end position="415"/>
    </location>
</feature>
<feature type="transmembrane region" description="Helical" evidence="10">
    <location>
        <begin position="25"/>
        <end position="43"/>
    </location>
</feature>
<dbReference type="InterPro" id="IPR013013">
    <property type="entry name" value="PTS_EIIC_1"/>
</dbReference>
<feature type="transmembrane region" description="Helical" evidence="10">
    <location>
        <begin position="163"/>
        <end position="186"/>
    </location>
</feature>
<evidence type="ECO:0000313" key="13">
    <source>
        <dbReference type="Proteomes" id="UP001074726"/>
    </source>
</evidence>
<evidence type="ECO:0000256" key="4">
    <source>
        <dbReference type="ARBA" id="ARBA00022597"/>
    </source>
</evidence>
<feature type="transmembrane region" description="Helical" evidence="10">
    <location>
        <begin position="367"/>
        <end position="387"/>
    </location>
</feature>
<gene>
    <name evidence="12" type="ORF">NYO98_12250</name>
</gene>
<name>A0ABT4CGD4_9ACTN</name>
<evidence type="ECO:0000256" key="10">
    <source>
        <dbReference type="SAM" id="Phobius"/>
    </source>
</evidence>
<dbReference type="InterPro" id="IPR003352">
    <property type="entry name" value="PTS_EIIC"/>
</dbReference>
<feature type="transmembrane region" description="Helical" evidence="10">
    <location>
        <begin position="63"/>
        <end position="86"/>
    </location>
</feature>
<evidence type="ECO:0000256" key="5">
    <source>
        <dbReference type="ARBA" id="ARBA00022683"/>
    </source>
</evidence>
<keyword evidence="3" id="KW-1003">Cell membrane</keyword>
<feature type="transmembrane region" description="Helical" evidence="10">
    <location>
        <begin position="313"/>
        <end position="337"/>
    </location>
</feature>
<feature type="transmembrane region" description="Helical" evidence="10">
    <location>
        <begin position="259"/>
        <end position="278"/>
    </location>
</feature>
<feature type="transmembrane region" description="Helical" evidence="10">
    <location>
        <begin position="290"/>
        <end position="307"/>
    </location>
</feature>
<keyword evidence="4" id="KW-0762">Sugar transport</keyword>
<dbReference type="PANTHER" id="PTHR30009">
    <property type="entry name" value="CYTOCHROME C-TYPE SYNTHESIS PROTEIN AND PTS TRANSMEMBRANE COMPONENT"/>
    <property type="match status" value="1"/>
</dbReference>
<evidence type="ECO:0000256" key="9">
    <source>
        <dbReference type="SAM" id="MobiDB-lite"/>
    </source>
</evidence>
<organism evidence="12 13">
    <name type="scientific">Nocardioides pini</name>
    <dbReference type="NCBI Taxonomy" id="2975053"/>
    <lineage>
        <taxon>Bacteria</taxon>
        <taxon>Bacillati</taxon>
        <taxon>Actinomycetota</taxon>
        <taxon>Actinomycetes</taxon>
        <taxon>Propionibacteriales</taxon>
        <taxon>Nocardioidaceae</taxon>
        <taxon>Nocardioides</taxon>
    </lineage>
</organism>
<dbReference type="Pfam" id="PF02378">
    <property type="entry name" value="PTS_EIIC"/>
    <property type="match status" value="1"/>
</dbReference>
<feature type="domain" description="PTS EIIC type-1" evidence="11">
    <location>
        <begin position="16"/>
        <end position="399"/>
    </location>
</feature>
<protein>
    <submittedName>
        <fullName evidence="12">PTS transporter subunit EIIC</fullName>
    </submittedName>
</protein>
<comment type="caution">
    <text evidence="12">The sequence shown here is derived from an EMBL/GenBank/DDBJ whole genome shotgun (WGS) entry which is preliminary data.</text>
</comment>
<evidence type="ECO:0000256" key="3">
    <source>
        <dbReference type="ARBA" id="ARBA00022475"/>
    </source>
</evidence>
<dbReference type="Proteomes" id="UP001074726">
    <property type="component" value="Unassembled WGS sequence"/>
</dbReference>
<feature type="transmembrane region" description="Helical" evidence="10">
    <location>
        <begin position="98"/>
        <end position="118"/>
    </location>
</feature>
<dbReference type="EMBL" id="JAPPUX010000003">
    <property type="protein sequence ID" value="MCY4727049.1"/>
    <property type="molecule type" value="Genomic_DNA"/>
</dbReference>
<evidence type="ECO:0000256" key="8">
    <source>
        <dbReference type="ARBA" id="ARBA00023136"/>
    </source>
</evidence>
<dbReference type="InterPro" id="IPR050429">
    <property type="entry name" value="PTS_Glucose_EIICBA"/>
</dbReference>
<keyword evidence="6 10" id="KW-0812">Transmembrane</keyword>
<dbReference type="RefSeq" id="WP_268112010.1">
    <property type="nucleotide sequence ID" value="NZ_JAPPUX010000003.1"/>
</dbReference>
<evidence type="ECO:0000256" key="6">
    <source>
        <dbReference type="ARBA" id="ARBA00022692"/>
    </source>
</evidence>
<keyword evidence="5" id="KW-0598">Phosphotransferase system</keyword>
<dbReference type="PANTHER" id="PTHR30009:SF4">
    <property type="entry name" value="PTS SYSTEM N-ACETYLGLUCOSAMINE-SPECIFIC EIICBA COMPONENT"/>
    <property type="match status" value="1"/>
</dbReference>
<keyword evidence="2" id="KW-0813">Transport</keyword>
<proteinExistence type="predicted"/>
<accession>A0ABT4CGD4</accession>